<keyword evidence="8" id="KW-0808">Transferase</keyword>
<evidence type="ECO:0000256" key="3">
    <source>
        <dbReference type="ARBA" id="ARBA00022692"/>
    </source>
</evidence>
<dbReference type="InterPro" id="IPR050469">
    <property type="entry name" value="Diguanylate_Cyclase"/>
</dbReference>
<keyword evidence="9" id="KW-1185">Reference proteome</keyword>
<evidence type="ECO:0000313" key="8">
    <source>
        <dbReference type="EMBL" id="MCK6258756.1"/>
    </source>
</evidence>
<dbReference type="Pfam" id="PF00990">
    <property type="entry name" value="GGDEF"/>
    <property type="match status" value="1"/>
</dbReference>
<gene>
    <name evidence="8" type="ORF">LCY76_19495</name>
</gene>
<dbReference type="Gene3D" id="3.30.70.270">
    <property type="match status" value="1"/>
</dbReference>
<dbReference type="AlphaFoldDB" id="A0A9X1XDM4"/>
<dbReference type="InterPro" id="IPR000160">
    <property type="entry name" value="GGDEF_dom"/>
</dbReference>
<feature type="transmembrane region" description="Helical" evidence="6">
    <location>
        <begin position="7"/>
        <end position="25"/>
    </location>
</feature>
<evidence type="ECO:0000256" key="1">
    <source>
        <dbReference type="ARBA" id="ARBA00004651"/>
    </source>
</evidence>
<feature type="transmembrane region" description="Helical" evidence="6">
    <location>
        <begin position="156"/>
        <end position="179"/>
    </location>
</feature>
<dbReference type="RefSeq" id="WP_248253998.1">
    <property type="nucleotide sequence ID" value="NZ_JAIWJX010000002.1"/>
</dbReference>
<evidence type="ECO:0000313" key="9">
    <source>
        <dbReference type="Proteomes" id="UP001139011"/>
    </source>
</evidence>
<keyword evidence="3 6" id="KW-0812">Transmembrane</keyword>
<evidence type="ECO:0000256" key="4">
    <source>
        <dbReference type="ARBA" id="ARBA00022989"/>
    </source>
</evidence>
<feature type="domain" description="GGDEF" evidence="7">
    <location>
        <begin position="226"/>
        <end position="356"/>
    </location>
</feature>
<comment type="subcellular location">
    <subcellularLocation>
        <location evidence="1">Cell membrane</location>
        <topology evidence="1">Multi-pass membrane protein</topology>
    </subcellularLocation>
</comment>
<dbReference type="GO" id="GO:0000155">
    <property type="term" value="F:phosphorelay sensor kinase activity"/>
    <property type="evidence" value="ECO:0007669"/>
    <property type="project" value="InterPro"/>
</dbReference>
<dbReference type="PROSITE" id="PS50887">
    <property type="entry name" value="GGDEF"/>
    <property type="match status" value="1"/>
</dbReference>
<dbReference type="InterPro" id="IPR043128">
    <property type="entry name" value="Rev_trsase/Diguanyl_cyclase"/>
</dbReference>
<evidence type="ECO:0000259" key="7">
    <source>
        <dbReference type="PROSITE" id="PS50887"/>
    </source>
</evidence>
<dbReference type="GO" id="GO:0043709">
    <property type="term" value="P:cell adhesion involved in single-species biofilm formation"/>
    <property type="evidence" value="ECO:0007669"/>
    <property type="project" value="TreeGrafter"/>
</dbReference>
<dbReference type="InterPro" id="IPR029787">
    <property type="entry name" value="Nucleotide_cyclase"/>
</dbReference>
<feature type="transmembrane region" description="Helical" evidence="6">
    <location>
        <begin position="103"/>
        <end position="121"/>
    </location>
</feature>
<evidence type="ECO:0000256" key="2">
    <source>
        <dbReference type="ARBA" id="ARBA00022475"/>
    </source>
</evidence>
<feature type="transmembrane region" description="Helical" evidence="6">
    <location>
        <begin position="69"/>
        <end position="91"/>
    </location>
</feature>
<dbReference type="EC" id="2.7.7.65" evidence="8"/>
<comment type="caution">
    <text evidence="8">The sequence shown here is derived from an EMBL/GenBank/DDBJ whole genome shotgun (WGS) entry which is preliminary data.</text>
</comment>
<sequence>MIIKDFFVNITILIALLFLYCQWAKDRPLNAAAPFSTKVVAGVSGGLLGNILMLYSIHVTDEIRADLRYIPLLIAMVYGGWLPGFICTVLIAGGRFLYGVNEASNMAAIIIIVTYLGFLIFCRKKWAFTAKVAAMLLYANMMFSLIFLMIVQDKQIIGIILPVYWVMCIAGGWLAVYLCEHFRKAHSLFKRYERESYTDFLTKLGNVRYFKQVFNERVQQAAEKGEELSLIYLDIDFFKKVNDTYGHQEGDRVLREMGRVLLQSTRSYDIVCRNGGEEFSVILPDCTLPKAVEVAERVRKAVELHPFTLSTGEAICVTVSLGVAHYPTIQEKPLLKKADEALYLAKRNGRNQVRFT</sequence>
<name>A0A9X1XDM4_9BACL</name>
<dbReference type="SUPFAM" id="SSF55073">
    <property type="entry name" value="Nucleotide cyclase"/>
    <property type="match status" value="1"/>
</dbReference>
<dbReference type="GO" id="GO:1902201">
    <property type="term" value="P:negative regulation of bacterial-type flagellum-dependent cell motility"/>
    <property type="evidence" value="ECO:0007669"/>
    <property type="project" value="TreeGrafter"/>
</dbReference>
<feature type="transmembrane region" description="Helical" evidence="6">
    <location>
        <begin position="128"/>
        <end position="150"/>
    </location>
</feature>
<dbReference type="GO" id="GO:0052621">
    <property type="term" value="F:diguanylate cyclase activity"/>
    <property type="evidence" value="ECO:0007669"/>
    <property type="project" value="UniProtKB-EC"/>
</dbReference>
<protein>
    <submittedName>
        <fullName evidence="8">Diguanylate cyclase</fullName>
        <ecNumber evidence="8">2.7.7.65</ecNumber>
    </submittedName>
</protein>
<organism evidence="8 9">
    <name type="scientific">Fictibacillus marinisediminis</name>
    <dbReference type="NCBI Taxonomy" id="2878389"/>
    <lineage>
        <taxon>Bacteria</taxon>
        <taxon>Bacillati</taxon>
        <taxon>Bacillota</taxon>
        <taxon>Bacilli</taxon>
        <taxon>Bacillales</taxon>
        <taxon>Fictibacillaceae</taxon>
        <taxon>Fictibacillus</taxon>
    </lineage>
</organism>
<dbReference type="CDD" id="cd01949">
    <property type="entry name" value="GGDEF"/>
    <property type="match status" value="1"/>
</dbReference>
<dbReference type="FunFam" id="3.30.70.270:FF:000001">
    <property type="entry name" value="Diguanylate cyclase domain protein"/>
    <property type="match status" value="1"/>
</dbReference>
<evidence type="ECO:0000256" key="5">
    <source>
        <dbReference type="ARBA" id="ARBA00023136"/>
    </source>
</evidence>
<keyword evidence="8" id="KW-0548">Nucleotidyltransferase</keyword>
<dbReference type="GO" id="GO:0071555">
    <property type="term" value="P:cell wall organization"/>
    <property type="evidence" value="ECO:0007669"/>
    <property type="project" value="InterPro"/>
</dbReference>
<keyword evidence="5 6" id="KW-0472">Membrane</keyword>
<evidence type="ECO:0000256" key="6">
    <source>
        <dbReference type="SAM" id="Phobius"/>
    </source>
</evidence>
<dbReference type="GO" id="GO:0005886">
    <property type="term" value="C:plasma membrane"/>
    <property type="evidence" value="ECO:0007669"/>
    <property type="project" value="UniProtKB-SubCell"/>
</dbReference>
<accession>A0A9X1XDM4</accession>
<dbReference type="Proteomes" id="UP001139011">
    <property type="component" value="Unassembled WGS sequence"/>
</dbReference>
<reference evidence="8" key="1">
    <citation type="submission" date="2021-09" db="EMBL/GenBank/DDBJ databases">
        <title>Genome analysis of Fictibacillus sp. KIGAM418 isolated from marine sediment.</title>
        <authorList>
            <person name="Seo M.-J."/>
            <person name="Cho E.-S."/>
            <person name="Hwang C.Y."/>
        </authorList>
    </citation>
    <scope>NUCLEOTIDE SEQUENCE</scope>
    <source>
        <strain evidence="8">KIGAM418</strain>
    </source>
</reference>
<dbReference type="PANTHER" id="PTHR45138">
    <property type="entry name" value="REGULATORY COMPONENTS OF SENSORY TRANSDUCTION SYSTEM"/>
    <property type="match status" value="1"/>
</dbReference>
<dbReference type="SMART" id="SM00267">
    <property type="entry name" value="GGDEF"/>
    <property type="match status" value="1"/>
</dbReference>
<keyword evidence="2" id="KW-1003">Cell membrane</keyword>
<dbReference type="PANTHER" id="PTHR45138:SF9">
    <property type="entry name" value="DIGUANYLATE CYCLASE DGCM-RELATED"/>
    <property type="match status" value="1"/>
</dbReference>
<dbReference type="InterPro" id="IPR011620">
    <property type="entry name" value="Sig_transdc_His_kinase_LytS_TM"/>
</dbReference>
<dbReference type="NCBIfam" id="TIGR00254">
    <property type="entry name" value="GGDEF"/>
    <property type="match status" value="1"/>
</dbReference>
<dbReference type="Pfam" id="PF07694">
    <property type="entry name" value="5TM-5TMR_LYT"/>
    <property type="match status" value="1"/>
</dbReference>
<feature type="transmembrane region" description="Helical" evidence="6">
    <location>
        <begin position="37"/>
        <end position="57"/>
    </location>
</feature>
<proteinExistence type="predicted"/>
<keyword evidence="4 6" id="KW-1133">Transmembrane helix</keyword>
<dbReference type="EMBL" id="JAIWJX010000002">
    <property type="protein sequence ID" value="MCK6258756.1"/>
    <property type="molecule type" value="Genomic_DNA"/>
</dbReference>